<dbReference type="Proteomes" id="UP001251528">
    <property type="component" value="Unassembled WGS sequence"/>
</dbReference>
<name>A0AAJ0CRL4_9HYPO</name>
<feature type="compositionally biased region" description="Acidic residues" evidence="1">
    <location>
        <begin position="77"/>
        <end position="91"/>
    </location>
</feature>
<evidence type="ECO:0000313" key="2">
    <source>
        <dbReference type="EMBL" id="KAK2603413.1"/>
    </source>
</evidence>
<sequence>MSYSTGNTETDAFLAAHPEILVGRDALDKAERDAGDDTFSIINKPLSNVILVQHFNPDTLERLFAVALVNDKKAEDRYEEDNQDDDDEEEDSKGCPACGAGSTRASVEGPERFLYERMATCSENCSEGQVGRMWPA</sequence>
<reference evidence="2" key="1">
    <citation type="submission" date="2023-06" db="EMBL/GenBank/DDBJ databases">
        <title>Conoideocrella luteorostrata (Hypocreales: Clavicipitaceae), a potential biocontrol fungus for elongate hemlock scale in United States Christmas tree production areas.</title>
        <authorList>
            <person name="Barrett H."/>
            <person name="Lovett B."/>
            <person name="Macias A.M."/>
            <person name="Stajich J.E."/>
            <person name="Kasson M.T."/>
        </authorList>
    </citation>
    <scope>NUCLEOTIDE SEQUENCE</scope>
    <source>
        <strain evidence="2">ARSEF 14590</strain>
    </source>
</reference>
<dbReference type="AlphaFoldDB" id="A0AAJ0CRL4"/>
<comment type="caution">
    <text evidence="2">The sequence shown here is derived from an EMBL/GenBank/DDBJ whole genome shotgun (WGS) entry which is preliminary data.</text>
</comment>
<organism evidence="2 3">
    <name type="scientific">Conoideocrella luteorostrata</name>
    <dbReference type="NCBI Taxonomy" id="1105319"/>
    <lineage>
        <taxon>Eukaryota</taxon>
        <taxon>Fungi</taxon>
        <taxon>Dikarya</taxon>
        <taxon>Ascomycota</taxon>
        <taxon>Pezizomycotina</taxon>
        <taxon>Sordariomycetes</taxon>
        <taxon>Hypocreomycetidae</taxon>
        <taxon>Hypocreales</taxon>
        <taxon>Clavicipitaceae</taxon>
        <taxon>Conoideocrella</taxon>
    </lineage>
</organism>
<dbReference type="EMBL" id="JASWJB010000064">
    <property type="protein sequence ID" value="KAK2603413.1"/>
    <property type="molecule type" value="Genomic_DNA"/>
</dbReference>
<keyword evidence="3" id="KW-1185">Reference proteome</keyword>
<gene>
    <name evidence="2" type="ORF">QQS21_004363</name>
</gene>
<feature type="region of interest" description="Disordered" evidence="1">
    <location>
        <begin position="74"/>
        <end position="106"/>
    </location>
</feature>
<evidence type="ECO:0000256" key="1">
    <source>
        <dbReference type="SAM" id="MobiDB-lite"/>
    </source>
</evidence>
<proteinExistence type="predicted"/>
<accession>A0AAJ0CRL4</accession>
<evidence type="ECO:0000313" key="3">
    <source>
        <dbReference type="Proteomes" id="UP001251528"/>
    </source>
</evidence>
<protein>
    <submittedName>
        <fullName evidence="2">Uncharacterized protein</fullName>
    </submittedName>
</protein>